<dbReference type="NCBIfam" id="NF033779">
    <property type="entry name" value="Tim44_TimA_adap"/>
    <property type="match status" value="1"/>
</dbReference>
<feature type="compositionally biased region" description="Basic and acidic residues" evidence="1">
    <location>
        <begin position="32"/>
        <end position="54"/>
    </location>
</feature>
<comment type="caution">
    <text evidence="3">The sequence shown here is derived from an EMBL/GenBank/DDBJ whole genome shotgun (WGS) entry which is preliminary data.</text>
</comment>
<evidence type="ECO:0000313" key="3">
    <source>
        <dbReference type="EMBL" id="RYC32731.1"/>
    </source>
</evidence>
<dbReference type="EMBL" id="QYBB01000005">
    <property type="protein sequence ID" value="RYC32731.1"/>
    <property type="molecule type" value="Genomic_DNA"/>
</dbReference>
<name>A0A4Q2UBU2_9HYPH</name>
<dbReference type="OrthoDB" id="9798618at2"/>
<reference evidence="3 4" key="2">
    <citation type="submission" date="2019-02" db="EMBL/GenBank/DDBJ databases">
        <title>'Lichenibacterium ramalinii' gen. nov. sp. nov., 'Lichenibacterium minor' gen. nov. sp. nov.</title>
        <authorList>
            <person name="Pankratov T."/>
        </authorList>
    </citation>
    <scope>NUCLEOTIDE SEQUENCE [LARGE SCALE GENOMIC DNA]</scope>
    <source>
        <strain evidence="3 4">RmlP026</strain>
    </source>
</reference>
<dbReference type="AlphaFoldDB" id="A0A4Q2UBU2"/>
<reference evidence="3 4" key="1">
    <citation type="submission" date="2018-12" db="EMBL/GenBank/DDBJ databases">
        <authorList>
            <person name="Grouzdev D.S."/>
            <person name="Krutkina M.S."/>
        </authorList>
    </citation>
    <scope>NUCLEOTIDE SEQUENCE [LARGE SCALE GENOMIC DNA]</scope>
    <source>
        <strain evidence="3 4">RmlP026</strain>
    </source>
</reference>
<dbReference type="InterPro" id="IPR007379">
    <property type="entry name" value="Tim44-like_dom"/>
</dbReference>
<dbReference type="RefSeq" id="WP_129224706.1">
    <property type="nucleotide sequence ID" value="NZ_QYBB01000005.1"/>
</dbReference>
<dbReference type="PIRSF" id="PIRSF031890">
    <property type="entry name" value="UCP031890_transporter_Tim44"/>
    <property type="match status" value="1"/>
</dbReference>
<dbReference type="InterPro" id="IPR016985">
    <property type="entry name" value="UCP031890_Tim44-rel"/>
</dbReference>
<dbReference type="InterPro" id="IPR032710">
    <property type="entry name" value="NTF2-like_dom_sf"/>
</dbReference>
<feature type="domain" description="Tim44-like" evidence="2">
    <location>
        <begin position="106"/>
        <end position="252"/>
    </location>
</feature>
<organism evidence="3 4">
    <name type="scientific">Lichenibacterium minor</name>
    <dbReference type="NCBI Taxonomy" id="2316528"/>
    <lineage>
        <taxon>Bacteria</taxon>
        <taxon>Pseudomonadati</taxon>
        <taxon>Pseudomonadota</taxon>
        <taxon>Alphaproteobacteria</taxon>
        <taxon>Hyphomicrobiales</taxon>
        <taxon>Lichenihabitantaceae</taxon>
        <taxon>Lichenibacterium</taxon>
    </lineage>
</organism>
<dbReference type="Pfam" id="PF04280">
    <property type="entry name" value="Tim44"/>
    <property type="match status" value="1"/>
</dbReference>
<sequence length="254" mass="27306">MHQSFDPSIVIFAVLAIFVVWKLRSVLGTRTGAERPPFDPFEARRKLREGKPGRDAAPPEPGRGAGRRTGEVIPLQRGEARAADATASAADPAAAWRDLVEPGSRALDGLGRIAAADGGFEPNGFMQGARGAYEMIVTGFAAGDRAALKPLLAKDVYDGFDAAISAREERGEKNETTFVSTEKSLVHDAQLRGRTAQVTIRFQSKMITVTRGRDGAVVDGAPDQVADVFDLWTFARETDARDPNWRLVATEAGA</sequence>
<dbReference type="SUPFAM" id="SSF54427">
    <property type="entry name" value="NTF2-like"/>
    <property type="match status" value="1"/>
</dbReference>
<evidence type="ECO:0000313" key="4">
    <source>
        <dbReference type="Proteomes" id="UP000290759"/>
    </source>
</evidence>
<keyword evidence="4" id="KW-1185">Reference proteome</keyword>
<protein>
    <submittedName>
        <fullName evidence="3">Tim44 domain-containing protein</fullName>
    </submittedName>
</protein>
<gene>
    <name evidence="3" type="ORF">D3273_06485</name>
</gene>
<accession>A0A4Q2UBU2</accession>
<feature type="region of interest" description="Disordered" evidence="1">
    <location>
        <begin position="32"/>
        <end position="71"/>
    </location>
</feature>
<evidence type="ECO:0000259" key="2">
    <source>
        <dbReference type="SMART" id="SM00978"/>
    </source>
</evidence>
<evidence type="ECO:0000256" key="1">
    <source>
        <dbReference type="SAM" id="MobiDB-lite"/>
    </source>
</evidence>
<dbReference type="SMART" id="SM00978">
    <property type="entry name" value="Tim44"/>
    <property type="match status" value="1"/>
</dbReference>
<dbReference type="Proteomes" id="UP000290759">
    <property type="component" value="Unassembled WGS sequence"/>
</dbReference>
<proteinExistence type="predicted"/>
<dbReference type="Gene3D" id="3.10.450.240">
    <property type="match status" value="1"/>
</dbReference>